<feature type="transmembrane region" description="Helical" evidence="1">
    <location>
        <begin position="169"/>
        <end position="195"/>
    </location>
</feature>
<keyword evidence="1" id="KW-0812">Transmembrane</keyword>
<evidence type="ECO:0000313" key="4">
    <source>
        <dbReference type="Proteomes" id="UP000688137"/>
    </source>
</evidence>
<evidence type="ECO:0000313" key="3">
    <source>
        <dbReference type="EMBL" id="CAD8052855.1"/>
    </source>
</evidence>
<evidence type="ECO:0000256" key="1">
    <source>
        <dbReference type="SAM" id="Phobius"/>
    </source>
</evidence>
<dbReference type="Proteomes" id="UP000688137">
    <property type="component" value="Unassembled WGS sequence"/>
</dbReference>
<evidence type="ECO:0008006" key="5">
    <source>
        <dbReference type="Google" id="ProtNLM"/>
    </source>
</evidence>
<feature type="chain" id="PRO_5035922678" description="Transmembrane protein" evidence="2">
    <location>
        <begin position="16"/>
        <end position="213"/>
    </location>
</feature>
<protein>
    <recommendedName>
        <fullName evidence="5">Transmembrane protein</fullName>
    </recommendedName>
</protein>
<keyword evidence="1" id="KW-0472">Membrane</keyword>
<keyword evidence="4" id="KW-1185">Reference proteome</keyword>
<keyword evidence="2" id="KW-0732">Signal</keyword>
<reference evidence="3" key="1">
    <citation type="submission" date="2021-01" db="EMBL/GenBank/DDBJ databases">
        <authorList>
            <consortium name="Genoscope - CEA"/>
            <person name="William W."/>
        </authorList>
    </citation>
    <scope>NUCLEOTIDE SEQUENCE</scope>
</reference>
<proteinExistence type="predicted"/>
<evidence type="ECO:0000256" key="2">
    <source>
        <dbReference type="SAM" id="SignalP"/>
    </source>
</evidence>
<name>A0A8S1KG56_PARPR</name>
<feature type="signal peptide" evidence="2">
    <location>
        <begin position="1"/>
        <end position="15"/>
    </location>
</feature>
<comment type="caution">
    <text evidence="3">The sequence shown here is derived from an EMBL/GenBank/DDBJ whole genome shotgun (WGS) entry which is preliminary data.</text>
</comment>
<keyword evidence="1" id="KW-1133">Transmembrane helix</keyword>
<dbReference type="AlphaFoldDB" id="A0A8S1KG56"/>
<sequence length="213" mass="24370">MRIIILITLIIIVLSSENTGLRIDLNVEIPLLENQYVIFNATQQQEGASSQILPTYKLLANLKNNSLGIYSQMFDFLQYTNQSQINCYQQNVVVLTDVFSCTQSCNSTPDTSNLGIRNISYVLTDEKDEQLQYLVIDNSQLPCVNGTFFKLIVPWITVQALFKFQDSSYLIGTIIIVLLVTIITIQIMSIQSIILQIKEIQEKNKKIVRKKYY</sequence>
<gene>
    <name evidence="3" type="ORF">PPRIM_AZ9-3.1.T0200035</name>
</gene>
<accession>A0A8S1KG56</accession>
<dbReference type="EMBL" id="CAJJDM010000017">
    <property type="protein sequence ID" value="CAD8052855.1"/>
    <property type="molecule type" value="Genomic_DNA"/>
</dbReference>
<organism evidence="3 4">
    <name type="scientific">Paramecium primaurelia</name>
    <dbReference type="NCBI Taxonomy" id="5886"/>
    <lineage>
        <taxon>Eukaryota</taxon>
        <taxon>Sar</taxon>
        <taxon>Alveolata</taxon>
        <taxon>Ciliophora</taxon>
        <taxon>Intramacronucleata</taxon>
        <taxon>Oligohymenophorea</taxon>
        <taxon>Peniculida</taxon>
        <taxon>Parameciidae</taxon>
        <taxon>Paramecium</taxon>
    </lineage>
</organism>